<accession>A0A2N5Y6Z6</accession>
<dbReference type="Proteomes" id="UP000234845">
    <property type="component" value="Unassembled WGS sequence"/>
</dbReference>
<dbReference type="InterPro" id="IPR058792">
    <property type="entry name" value="Beta-barrel_RND_2"/>
</dbReference>
<feature type="coiled-coil region" evidence="2">
    <location>
        <begin position="151"/>
        <end position="188"/>
    </location>
</feature>
<dbReference type="Pfam" id="PF25954">
    <property type="entry name" value="Beta-barrel_RND_2"/>
    <property type="match status" value="1"/>
</dbReference>
<evidence type="ECO:0000256" key="1">
    <source>
        <dbReference type="ARBA" id="ARBA00009477"/>
    </source>
</evidence>
<evidence type="ECO:0000256" key="2">
    <source>
        <dbReference type="SAM" id="Coils"/>
    </source>
</evidence>
<dbReference type="InterPro" id="IPR006143">
    <property type="entry name" value="RND_pump_MFP"/>
</dbReference>
<dbReference type="PANTHER" id="PTHR30469">
    <property type="entry name" value="MULTIDRUG RESISTANCE PROTEIN MDTA"/>
    <property type="match status" value="1"/>
</dbReference>
<comment type="caution">
    <text evidence="4">The sequence shown here is derived from an EMBL/GenBank/DDBJ whole genome shotgun (WGS) entry which is preliminary data.</text>
</comment>
<organism evidence="4 5">
    <name type="scientific">Kineobactrum sediminis</name>
    <dbReference type="NCBI Taxonomy" id="1905677"/>
    <lineage>
        <taxon>Bacteria</taxon>
        <taxon>Pseudomonadati</taxon>
        <taxon>Pseudomonadota</taxon>
        <taxon>Gammaproteobacteria</taxon>
        <taxon>Cellvibrionales</taxon>
        <taxon>Halieaceae</taxon>
        <taxon>Kineobactrum</taxon>
    </lineage>
</organism>
<keyword evidence="2" id="KW-0175">Coiled coil</keyword>
<name>A0A2N5Y6Z6_9GAMM</name>
<feature type="domain" description="CusB-like beta-barrel" evidence="3">
    <location>
        <begin position="223"/>
        <end position="295"/>
    </location>
</feature>
<evidence type="ECO:0000313" key="4">
    <source>
        <dbReference type="EMBL" id="PLW84173.1"/>
    </source>
</evidence>
<dbReference type="PANTHER" id="PTHR30469:SF15">
    <property type="entry name" value="HLYD FAMILY OF SECRETION PROTEINS"/>
    <property type="match status" value="1"/>
</dbReference>
<dbReference type="GO" id="GO:1990281">
    <property type="term" value="C:efflux pump complex"/>
    <property type="evidence" value="ECO:0007669"/>
    <property type="project" value="TreeGrafter"/>
</dbReference>
<protein>
    <recommendedName>
        <fullName evidence="3">CusB-like beta-barrel domain-containing protein</fullName>
    </recommendedName>
</protein>
<dbReference type="GO" id="GO:0015562">
    <property type="term" value="F:efflux transmembrane transporter activity"/>
    <property type="evidence" value="ECO:0007669"/>
    <property type="project" value="TreeGrafter"/>
</dbReference>
<evidence type="ECO:0000313" key="5">
    <source>
        <dbReference type="Proteomes" id="UP000234845"/>
    </source>
</evidence>
<evidence type="ECO:0000259" key="3">
    <source>
        <dbReference type="Pfam" id="PF25954"/>
    </source>
</evidence>
<dbReference type="EMBL" id="PKLZ01000001">
    <property type="protein sequence ID" value="PLW84173.1"/>
    <property type="molecule type" value="Genomic_DNA"/>
</dbReference>
<gene>
    <name evidence="4" type="ORF">CWI75_02150</name>
</gene>
<dbReference type="NCBIfam" id="TIGR01730">
    <property type="entry name" value="RND_mfp"/>
    <property type="match status" value="1"/>
</dbReference>
<comment type="similarity">
    <text evidence="1">Belongs to the membrane fusion protein (MFP) (TC 8.A.1) family.</text>
</comment>
<reference evidence="5" key="1">
    <citation type="submission" date="2017-11" db="EMBL/GenBank/DDBJ databases">
        <title>The draft genome sequence of Chromatocurvus sp. F02.</title>
        <authorList>
            <person name="Du Z.-J."/>
            <person name="Chang Y.-Q."/>
        </authorList>
    </citation>
    <scope>NUCLEOTIDE SEQUENCE [LARGE SCALE GENOMIC DNA]</scope>
    <source>
        <strain evidence="5">F02</strain>
    </source>
</reference>
<dbReference type="SUPFAM" id="SSF111369">
    <property type="entry name" value="HlyD-like secretion proteins"/>
    <property type="match status" value="1"/>
</dbReference>
<dbReference type="Gene3D" id="1.10.287.470">
    <property type="entry name" value="Helix hairpin bin"/>
    <property type="match status" value="1"/>
</dbReference>
<sequence>MSLLLKQSIKPRRKQCLVLSAMLALLPGCGDNSNSGAGDSESGAGALPMEVQVASVESRSTEATFWAAGVVAPVRRARLGTRQAGSVQEVLVEAGDSVETGQPVLRVDARDLQAALSAARLARQAATTARDTANRNRERFQRLFEQQLIARARLEEVELAAEDARRRLEQAEAELAAIEVNLDYAMLRAPFAGVVSEVLADVGTFVAPGPPLVIFEDRSRLEINAAIGQDTGARLLSGATLQLRAEGVEQRMSGRIQALLPALEQPGVGQRLRLVIDEPPPGLAPGMVVEIKLPAAGSTRGFMVIPDSAVLPRGQLDGVFVVEPDNRGQLRVYLRWISIAPPGDLQVPGRVHVLHGLSVGERVVVGEAVNSLADGQRVRLDGS</sequence>
<dbReference type="OrthoDB" id="9806939at2"/>
<dbReference type="Gene3D" id="2.40.50.100">
    <property type="match status" value="1"/>
</dbReference>
<proteinExistence type="inferred from homology"/>
<keyword evidence="5" id="KW-1185">Reference proteome</keyword>
<dbReference type="RefSeq" id="WP_101519809.1">
    <property type="nucleotide sequence ID" value="NZ_PKLZ01000001.1"/>
</dbReference>
<dbReference type="Gene3D" id="2.40.420.20">
    <property type="match status" value="1"/>
</dbReference>
<dbReference type="Gene3D" id="2.40.30.170">
    <property type="match status" value="1"/>
</dbReference>
<dbReference type="AlphaFoldDB" id="A0A2N5Y6Z6"/>